<sequence>MKAYQSLSRETFGTLQSHLLPVYFGTTTLLSSTLLLTHLWFHPSLISSPRVPPHWATSEEGQQGLLIIASLIPSLINWIYVGPKATEIMFERHRLERLEGKEYDDPSPSESMNKLNKKFATLHGISSSLNVIAFLALGGLGLAISM</sequence>
<feature type="transmembrane region" description="Helical" evidence="5">
    <location>
        <begin position="119"/>
        <end position="144"/>
    </location>
</feature>
<evidence type="ECO:0000256" key="4">
    <source>
        <dbReference type="ARBA" id="ARBA00023136"/>
    </source>
</evidence>
<dbReference type="PANTHER" id="PTHR23241:SF102">
    <property type="entry name" value="LD23009P"/>
    <property type="match status" value="1"/>
</dbReference>
<dbReference type="GO" id="GO:0016020">
    <property type="term" value="C:membrane"/>
    <property type="evidence" value="ECO:0007669"/>
    <property type="project" value="UniProtKB-SubCell"/>
</dbReference>
<protein>
    <recommendedName>
        <fullName evidence="6">TMEM205-like domain-containing protein</fullName>
    </recommendedName>
</protein>
<dbReference type="AlphaFoldDB" id="A0A4Q1BLW5"/>
<feature type="transmembrane region" description="Helical" evidence="5">
    <location>
        <begin position="20"/>
        <end position="41"/>
    </location>
</feature>
<accession>A0A4Q1BLW5</accession>
<feature type="domain" description="TMEM205-like" evidence="6">
    <location>
        <begin position="3"/>
        <end position="93"/>
    </location>
</feature>
<reference evidence="7 8" key="1">
    <citation type="submission" date="2016-06" db="EMBL/GenBank/DDBJ databases">
        <title>Evolution of pathogenesis and genome organization in the Tremellales.</title>
        <authorList>
            <person name="Cuomo C."/>
            <person name="Litvintseva A."/>
            <person name="Heitman J."/>
            <person name="Chen Y."/>
            <person name="Sun S."/>
            <person name="Springer D."/>
            <person name="Dromer F."/>
            <person name="Young S."/>
            <person name="Zeng Q."/>
            <person name="Chapman S."/>
            <person name="Gujja S."/>
            <person name="Saif S."/>
            <person name="Birren B."/>
        </authorList>
    </citation>
    <scope>NUCLEOTIDE SEQUENCE [LARGE SCALE GENOMIC DNA]</scope>
    <source>
        <strain evidence="7 8">ATCC 28783</strain>
    </source>
</reference>
<dbReference type="InterPro" id="IPR025423">
    <property type="entry name" value="TMEM205-like"/>
</dbReference>
<comment type="subcellular location">
    <subcellularLocation>
        <location evidence="1">Membrane</location>
    </subcellularLocation>
</comment>
<keyword evidence="3 5" id="KW-1133">Transmembrane helix</keyword>
<dbReference type="OrthoDB" id="1641132at2759"/>
<keyword evidence="2 5" id="KW-0812">Transmembrane</keyword>
<proteinExistence type="predicted"/>
<dbReference type="InterPro" id="IPR053009">
    <property type="entry name" value="Xanthocillin_Biosynth-Assoc"/>
</dbReference>
<dbReference type="Proteomes" id="UP000289152">
    <property type="component" value="Unassembled WGS sequence"/>
</dbReference>
<dbReference type="VEuPathDB" id="FungiDB:TREMEDRAFT_57622"/>
<dbReference type="PANTHER" id="PTHR23241">
    <property type="entry name" value="LATE EMBRYOGENESIS ABUNDANT PLANTS LEA-RELATED"/>
    <property type="match status" value="1"/>
</dbReference>
<evidence type="ECO:0000256" key="1">
    <source>
        <dbReference type="ARBA" id="ARBA00004370"/>
    </source>
</evidence>
<comment type="caution">
    <text evidence="7">The sequence shown here is derived from an EMBL/GenBank/DDBJ whole genome shotgun (WGS) entry which is preliminary data.</text>
</comment>
<dbReference type="EMBL" id="SDIL01000042">
    <property type="protein sequence ID" value="RXK38803.1"/>
    <property type="molecule type" value="Genomic_DNA"/>
</dbReference>
<evidence type="ECO:0000256" key="3">
    <source>
        <dbReference type="ARBA" id="ARBA00022989"/>
    </source>
</evidence>
<evidence type="ECO:0000259" key="6">
    <source>
        <dbReference type="Pfam" id="PF13664"/>
    </source>
</evidence>
<evidence type="ECO:0000256" key="2">
    <source>
        <dbReference type="ARBA" id="ARBA00022692"/>
    </source>
</evidence>
<dbReference type="InParanoid" id="A0A4Q1BLW5"/>
<organism evidence="7 8">
    <name type="scientific">Tremella mesenterica</name>
    <name type="common">Jelly fungus</name>
    <dbReference type="NCBI Taxonomy" id="5217"/>
    <lineage>
        <taxon>Eukaryota</taxon>
        <taxon>Fungi</taxon>
        <taxon>Dikarya</taxon>
        <taxon>Basidiomycota</taxon>
        <taxon>Agaricomycotina</taxon>
        <taxon>Tremellomycetes</taxon>
        <taxon>Tremellales</taxon>
        <taxon>Tremellaceae</taxon>
        <taxon>Tremella</taxon>
    </lineage>
</organism>
<evidence type="ECO:0000313" key="8">
    <source>
        <dbReference type="Proteomes" id="UP000289152"/>
    </source>
</evidence>
<dbReference type="Pfam" id="PF13664">
    <property type="entry name" value="DUF4149"/>
    <property type="match status" value="1"/>
</dbReference>
<evidence type="ECO:0000256" key="5">
    <source>
        <dbReference type="SAM" id="Phobius"/>
    </source>
</evidence>
<feature type="transmembrane region" description="Helical" evidence="5">
    <location>
        <begin position="61"/>
        <end position="81"/>
    </location>
</feature>
<keyword evidence="8" id="KW-1185">Reference proteome</keyword>
<keyword evidence="4 5" id="KW-0472">Membrane</keyword>
<gene>
    <name evidence="7" type="ORF">M231_03979</name>
</gene>
<name>A0A4Q1BLW5_TREME</name>
<evidence type="ECO:0000313" key="7">
    <source>
        <dbReference type="EMBL" id="RXK38803.1"/>
    </source>
</evidence>